<dbReference type="EMBL" id="JWHR01000030">
    <property type="protein sequence ID" value="KHS58522.1"/>
    <property type="molecule type" value="Genomic_DNA"/>
</dbReference>
<proteinExistence type="predicted"/>
<sequence>MERRAKRINEISKNLAQEAYKAYAGKKDYKRALEIYCLLAESKCVPKEISNFSKNMMGRLSKKIEDTHH</sequence>
<evidence type="ECO:0000313" key="1">
    <source>
        <dbReference type="EMBL" id="KHS58522.1"/>
    </source>
</evidence>
<dbReference type="STRING" id="1577792.QX51_02245"/>
<organism evidence="1 2">
    <name type="scientific">Terrisporobacter othiniensis</name>
    <dbReference type="NCBI Taxonomy" id="1577792"/>
    <lineage>
        <taxon>Bacteria</taxon>
        <taxon>Bacillati</taxon>
        <taxon>Bacillota</taxon>
        <taxon>Clostridia</taxon>
        <taxon>Peptostreptococcales</taxon>
        <taxon>Peptostreptococcaceae</taxon>
        <taxon>Terrisporobacter</taxon>
    </lineage>
</organism>
<accession>A0A0B3W7Y9</accession>
<reference evidence="1 2" key="1">
    <citation type="submission" date="2014-12" db="EMBL/GenBank/DDBJ databases">
        <title>Draft genome sequence of Terrisporobacter sp. 08-306576, isolated from the blood culture of a bacteremia patient.</title>
        <authorList>
            <person name="Lund L.C."/>
            <person name="Sydenham T.V."/>
            <person name="Hogh S.V."/>
            <person name="Skov M.N."/>
            <person name="Kemp M."/>
            <person name="Justesen U.S."/>
        </authorList>
    </citation>
    <scope>NUCLEOTIDE SEQUENCE [LARGE SCALE GENOMIC DNA]</scope>
    <source>
        <strain evidence="1 2">08-306576</strain>
    </source>
</reference>
<dbReference type="Proteomes" id="UP000031189">
    <property type="component" value="Unassembled WGS sequence"/>
</dbReference>
<gene>
    <name evidence="1" type="ORF">QX51_02245</name>
</gene>
<name>A0A0B3W7Y9_9FIRM</name>
<comment type="caution">
    <text evidence="1">The sequence shown here is derived from an EMBL/GenBank/DDBJ whole genome shotgun (WGS) entry which is preliminary data.</text>
</comment>
<dbReference type="AlphaFoldDB" id="A0A0B3W7Y9"/>
<dbReference type="RefSeq" id="WP_039678289.1">
    <property type="nucleotide sequence ID" value="NZ_JAWGXO010000003.1"/>
</dbReference>
<keyword evidence="2" id="KW-1185">Reference proteome</keyword>
<dbReference type="OrthoDB" id="1757098at2"/>
<protein>
    <submittedName>
        <fullName evidence="1">Uncharacterized protein</fullName>
    </submittedName>
</protein>
<evidence type="ECO:0000313" key="2">
    <source>
        <dbReference type="Proteomes" id="UP000031189"/>
    </source>
</evidence>